<proteinExistence type="predicted"/>
<sequence>MKSKAILFGINYVNTPQARLRGCVNDVKNVAKYLTKEEKYDVVKVYSDEADETKTRGQSIVNSMYKLAIDSHRYRLERVWIHFSGHGTHVRDSYGYRDESDGNDECIVPSDYNRCGVIRDDTIKRILRMFNPTTKVTCVFDCCHSGTIGDLKYVYKKIDRTPEIENNGSKCMANICLISGCTDSQTSADAFNVQGKRQYTGAMTSCLLEVLKNESDKSIFNVLESLRDLLRQKRFPQYPLLSSSFEVPQNYVLK</sequence>
<gene>
    <name evidence="2" type="ORF">HWQ62_00513</name>
</gene>
<dbReference type="Gene3D" id="3.40.50.12660">
    <property type="match status" value="1"/>
</dbReference>
<dbReference type="InterPro" id="IPR050452">
    <property type="entry name" value="Metacaspase"/>
</dbReference>
<dbReference type="GO" id="GO:0004197">
    <property type="term" value="F:cysteine-type endopeptidase activity"/>
    <property type="evidence" value="ECO:0007669"/>
    <property type="project" value="InterPro"/>
</dbReference>
<organism evidence="2">
    <name type="scientific">Pyramimonas orientalis virus</name>
    <name type="common">PoV01</name>
    <dbReference type="NCBI Taxonomy" id="455367"/>
    <lineage>
        <taxon>Viruses</taxon>
        <taxon>Varidnaviria</taxon>
        <taxon>Bamfordvirae</taxon>
        <taxon>Nucleocytoviricota</taxon>
        <taxon>Megaviricetes</taxon>
        <taxon>Imitervirales</taxon>
        <taxon>Allomimiviridae</taxon>
        <taxon>Heliosvirus</taxon>
        <taxon>Heliosvirus raunefjordenense</taxon>
    </lineage>
</organism>
<dbReference type="GO" id="GO:0006508">
    <property type="term" value="P:proteolysis"/>
    <property type="evidence" value="ECO:0007669"/>
    <property type="project" value="InterPro"/>
</dbReference>
<evidence type="ECO:0000259" key="1">
    <source>
        <dbReference type="Pfam" id="PF00656"/>
    </source>
</evidence>
<name>A0A7M3UPF5_POV01</name>
<dbReference type="PANTHER" id="PTHR48104:SF30">
    <property type="entry name" value="METACASPASE-1"/>
    <property type="match status" value="1"/>
</dbReference>
<dbReference type="PANTHER" id="PTHR48104">
    <property type="entry name" value="METACASPASE-4"/>
    <property type="match status" value="1"/>
</dbReference>
<accession>A0A7M3UPF5</accession>
<dbReference type="EMBL" id="MT663543">
    <property type="protein sequence ID" value="QOI90644.1"/>
    <property type="molecule type" value="Genomic_DNA"/>
</dbReference>
<protein>
    <recommendedName>
        <fullName evidence="1">Peptidase C14 caspase domain-containing protein</fullName>
    </recommendedName>
</protein>
<dbReference type="Pfam" id="PF00656">
    <property type="entry name" value="Peptidase_C14"/>
    <property type="match status" value="1"/>
</dbReference>
<feature type="domain" description="Peptidase C14 caspase" evidence="1">
    <location>
        <begin position="3"/>
        <end position="244"/>
    </location>
</feature>
<dbReference type="InterPro" id="IPR011600">
    <property type="entry name" value="Pept_C14_caspase"/>
</dbReference>
<evidence type="ECO:0000313" key="2">
    <source>
        <dbReference type="EMBL" id="QOI90644.1"/>
    </source>
</evidence>
<reference evidence="2" key="1">
    <citation type="submission" date="2020-06" db="EMBL/GenBank/DDBJ databases">
        <title>Lateral gene transfer of anion-conducting channel rhodopsins between green algae and giant viruses.</title>
        <authorList>
            <person name="Rozenberg A."/>
            <person name="Oppermann J."/>
            <person name="Wietek J."/>
            <person name="Fernandez Lahore R.G."/>
            <person name="Sandaa R.-A."/>
            <person name="Bratbak G."/>
            <person name="Hegemann P."/>
            <person name="Beja O."/>
        </authorList>
    </citation>
    <scope>NUCLEOTIDE SEQUENCE</scope>
    <source>
        <strain evidence="2">01B</strain>
    </source>
</reference>
<organismHost>
    <name type="scientific">Pyramimonas plurioculata</name>
    <dbReference type="NCBI Taxonomy" id="36893"/>
</organismHost>